<dbReference type="Proteomes" id="UP000306409">
    <property type="component" value="Chromosome"/>
</dbReference>
<keyword evidence="3" id="KW-1185">Reference proteome</keyword>
<name>A0A4U7JFC4_9FIRM</name>
<sequence>MDIDESLIERILAKIFEKKVYMDKKQINYYRLDLVERITKRLASFHDECKDCEGFIGKLENYIDTIGTNTDKQTKREYDKYLNAIISHFASKHKLVDDNYYLSTYMTIGMMFGMVFGAVGIIGDSSNMGIGISIGLCIGVALGVSQDAKAKKDGRVI</sequence>
<accession>A0A4U7JFC4</accession>
<dbReference type="RefSeq" id="WP_137697508.1">
    <property type="nucleotide sequence ID" value="NZ_CP061336.1"/>
</dbReference>
<dbReference type="InterPro" id="IPR058598">
    <property type="entry name" value="Gly_zipper-like_dom"/>
</dbReference>
<dbReference type="AlphaFoldDB" id="A0A4U7JFC4"/>
<organism evidence="2 3">
    <name type="scientific">Ruminiclostridium herbifermentans</name>
    <dbReference type="NCBI Taxonomy" id="2488810"/>
    <lineage>
        <taxon>Bacteria</taxon>
        <taxon>Bacillati</taxon>
        <taxon>Bacillota</taxon>
        <taxon>Clostridia</taxon>
        <taxon>Eubacteriales</taxon>
        <taxon>Oscillospiraceae</taxon>
        <taxon>Ruminiclostridium</taxon>
    </lineage>
</organism>
<evidence type="ECO:0000313" key="2">
    <source>
        <dbReference type="EMBL" id="QNU67466.1"/>
    </source>
</evidence>
<protein>
    <recommendedName>
        <fullName evidence="1">Glycine zipper-like domain-containing protein</fullName>
    </recommendedName>
</protein>
<evidence type="ECO:0000259" key="1">
    <source>
        <dbReference type="Pfam" id="PF26273"/>
    </source>
</evidence>
<gene>
    <name evidence="2" type="ORF">EHE19_002765</name>
</gene>
<reference evidence="2 3" key="1">
    <citation type="submission" date="2020-09" db="EMBL/GenBank/DDBJ databases">
        <title>Characterization and genome sequencing of Ruminiclostridium sp. nov. MA18.</title>
        <authorList>
            <person name="Rettenmaier R."/>
            <person name="Kowollik M.-L."/>
            <person name="Liebl W."/>
            <person name="Zverlov V."/>
        </authorList>
    </citation>
    <scope>NUCLEOTIDE SEQUENCE [LARGE SCALE GENOMIC DNA]</scope>
    <source>
        <strain evidence="2 3">MA18</strain>
    </source>
</reference>
<evidence type="ECO:0000313" key="3">
    <source>
        <dbReference type="Proteomes" id="UP000306409"/>
    </source>
</evidence>
<dbReference type="KEGG" id="rher:EHE19_002765"/>
<dbReference type="Pfam" id="PF26273">
    <property type="entry name" value="Gly_zipper"/>
    <property type="match status" value="1"/>
</dbReference>
<feature type="domain" description="Glycine zipper-like" evidence="1">
    <location>
        <begin position="103"/>
        <end position="148"/>
    </location>
</feature>
<proteinExistence type="predicted"/>
<dbReference type="OrthoDB" id="2974719at2"/>
<dbReference type="EMBL" id="CP061336">
    <property type="protein sequence ID" value="QNU67466.1"/>
    <property type="molecule type" value="Genomic_DNA"/>
</dbReference>